<gene>
    <name evidence="12" type="primary">LOC100898561</name>
</gene>
<evidence type="ECO:0000259" key="10">
    <source>
        <dbReference type="PROSITE" id="PS50071"/>
    </source>
</evidence>
<evidence type="ECO:0000256" key="8">
    <source>
        <dbReference type="RuleBase" id="RU000682"/>
    </source>
</evidence>
<dbReference type="PRINTS" id="PR00024">
    <property type="entry name" value="HOMEOBOX"/>
</dbReference>
<dbReference type="CDD" id="cd00086">
    <property type="entry name" value="homeodomain"/>
    <property type="match status" value="1"/>
</dbReference>
<proteinExistence type="inferred from homology"/>
<dbReference type="PRINTS" id="PR00031">
    <property type="entry name" value="HTHREPRESSR"/>
</dbReference>
<dbReference type="SMART" id="SM00389">
    <property type="entry name" value="HOX"/>
    <property type="match status" value="1"/>
</dbReference>
<dbReference type="InterPro" id="IPR009057">
    <property type="entry name" value="Homeodomain-like_sf"/>
</dbReference>
<dbReference type="PANTHER" id="PTHR24332">
    <property type="entry name" value="HOMEOBOX PROTEIN CDX"/>
    <property type="match status" value="1"/>
</dbReference>
<keyword evidence="5 7" id="KW-0371">Homeobox</keyword>
<protein>
    <submittedName>
        <fullName evidence="12">Homeobox protein CHOX-CAD</fullName>
    </submittedName>
</protein>
<feature type="compositionally biased region" description="Basic and acidic residues" evidence="9">
    <location>
        <begin position="344"/>
        <end position="362"/>
    </location>
</feature>
<dbReference type="RefSeq" id="XP_003744260.1">
    <property type="nucleotide sequence ID" value="XM_003744212.2"/>
</dbReference>
<evidence type="ECO:0000256" key="1">
    <source>
        <dbReference type="ARBA" id="ARBA00004123"/>
    </source>
</evidence>
<dbReference type="GeneID" id="100898561"/>
<dbReference type="SUPFAM" id="SSF46689">
    <property type="entry name" value="Homeodomain-like"/>
    <property type="match status" value="1"/>
</dbReference>
<dbReference type="GO" id="GO:0000977">
    <property type="term" value="F:RNA polymerase II transcription regulatory region sequence-specific DNA binding"/>
    <property type="evidence" value="ECO:0007669"/>
    <property type="project" value="TreeGrafter"/>
</dbReference>
<dbReference type="PROSITE" id="PS00027">
    <property type="entry name" value="HOMEOBOX_1"/>
    <property type="match status" value="1"/>
</dbReference>
<dbReference type="FunFam" id="1.10.10.60:FF:000574">
    <property type="entry name" value="Homeobox protein CHOX-CAD2"/>
    <property type="match status" value="1"/>
</dbReference>
<dbReference type="GO" id="GO:0009887">
    <property type="term" value="P:animal organ morphogenesis"/>
    <property type="evidence" value="ECO:0007669"/>
    <property type="project" value="TreeGrafter"/>
</dbReference>
<feature type="region of interest" description="Disordered" evidence="9">
    <location>
        <begin position="61"/>
        <end position="195"/>
    </location>
</feature>
<feature type="region of interest" description="Disordered" evidence="9">
    <location>
        <begin position="342"/>
        <end position="362"/>
    </location>
</feature>
<reference evidence="12" key="1">
    <citation type="submission" date="2025-08" db="UniProtKB">
        <authorList>
            <consortium name="RefSeq"/>
        </authorList>
    </citation>
    <scope>IDENTIFICATION</scope>
</reference>
<evidence type="ECO:0000256" key="5">
    <source>
        <dbReference type="ARBA" id="ARBA00023155"/>
    </source>
</evidence>
<dbReference type="PROSITE" id="PS50071">
    <property type="entry name" value="HOMEOBOX_2"/>
    <property type="match status" value="1"/>
</dbReference>
<feature type="compositionally biased region" description="Pro residues" evidence="9">
    <location>
        <begin position="124"/>
        <end position="139"/>
    </location>
</feature>
<dbReference type="InterPro" id="IPR017970">
    <property type="entry name" value="Homeobox_CS"/>
</dbReference>
<evidence type="ECO:0000256" key="6">
    <source>
        <dbReference type="ARBA" id="ARBA00023242"/>
    </source>
</evidence>
<feature type="compositionally biased region" description="Basic and acidic residues" evidence="9">
    <location>
        <begin position="179"/>
        <end position="189"/>
    </location>
</feature>
<dbReference type="InterPro" id="IPR020479">
    <property type="entry name" value="HD_metazoa"/>
</dbReference>
<keyword evidence="6 7" id="KW-0539">Nucleus</keyword>
<evidence type="ECO:0000256" key="3">
    <source>
        <dbReference type="ARBA" id="ARBA00022473"/>
    </source>
</evidence>
<feature type="compositionally biased region" description="Low complexity" evidence="9">
    <location>
        <begin position="92"/>
        <end position="108"/>
    </location>
</feature>
<feature type="compositionally biased region" description="Basic and acidic residues" evidence="9">
    <location>
        <begin position="288"/>
        <end position="300"/>
    </location>
</feature>
<dbReference type="InterPro" id="IPR001356">
    <property type="entry name" value="HD"/>
</dbReference>
<keyword evidence="11" id="KW-1185">Reference proteome</keyword>
<comment type="subcellular location">
    <subcellularLocation>
        <location evidence="1 7 8">Nucleus</location>
    </subcellularLocation>
</comment>
<name>A0AAJ6VYE8_9ACAR</name>
<accession>A0AAJ6VYE8</accession>
<evidence type="ECO:0000256" key="7">
    <source>
        <dbReference type="PROSITE-ProRule" id="PRU00108"/>
    </source>
</evidence>
<dbReference type="InterPro" id="IPR047152">
    <property type="entry name" value="Caudal_homeobox"/>
</dbReference>
<evidence type="ECO:0000256" key="9">
    <source>
        <dbReference type="SAM" id="MobiDB-lite"/>
    </source>
</evidence>
<dbReference type="AlphaFoldDB" id="A0AAJ6VYE8"/>
<evidence type="ECO:0000313" key="12">
    <source>
        <dbReference type="RefSeq" id="XP_003744260.1"/>
    </source>
</evidence>
<dbReference type="KEGG" id="goe:100898561"/>
<keyword evidence="3" id="KW-0217">Developmental protein</keyword>
<dbReference type="GO" id="GO:0005634">
    <property type="term" value="C:nucleus"/>
    <property type="evidence" value="ECO:0007669"/>
    <property type="project" value="UniProtKB-SubCell"/>
</dbReference>
<feature type="DNA-binding region" description="Homeobox" evidence="7">
    <location>
        <begin position="200"/>
        <end position="259"/>
    </location>
</feature>
<dbReference type="Proteomes" id="UP000694867">
    <property type="component" value="Unplaced"/>
</dbReference>
<feature type="compositionally biased region" description="Basic and acidic residues" evidence="9">
    <location>
        <begin position="256"/>
        <end position="266"/>
    </location>
</feature>
<evidence type="ECO:0000256" key="2">
    <source>
        <dbReference type="ARBA" id="ARBA00010341"/>
    </source>
</evidence>
<dbReference type="InterPro" id="IPR000047">
    <property type="entry name" value="HTH_motif"/>
</dbReference>
<evidence type="ECO:0000313" key="11">
    <source>
        <dbReference type="Proteomes" id="UP000694867"/>
    </source>
</evidence>
<dbReference type="Pfam" id="PF00046">
    <property type="entry name" value="Homeodomain"/>
    <property type="match status" value="1"/>
</dbReference>
<dbReference type="GO" id="GO:0000981">
    <property type="term" value="F:DNA-binding transcription factor activity, RNA polymerase II-specific"/>
    <property type="evidence" value="ECO:0007669"/>
    <property type="project" value="InterPro"/>
</dbReference>
<organism evidence="11 12">
    <name type="scientific">Galendromus occidentalis</name>
    <name type="common">western predatory mite</name>
    <dbReference type="NCBI Taxonomy" id="34638"/>
    <lineage>
        <taxon>Eukaryota</taxon>
        <taxon>Metazoa</taxon>
        <taxon>Ecdysozoa</taxon>
        <taxon>Arthropoda</taxon>
        <taxon>Chelicerata</taxon>
        <taxon>Arachnida</taxon>
        <taxon>Acari</taxon>
        <taxon>Parasitiformes</taxon>
        <taxon>Mesostigmata</taxon>
        <taxon>Gamasina</taxon>
        <taxon>Phytoseioidea</taxon>
        <taxon>Phytoseiidae</taxon>
        <taxon>Typhlodrominae</taxon>
        <taxon>Galendromus</taxon>
    </lineage>
</organism>
<feature type="region of interest" description="Disordered" evidence="9">
    <location>
        <begin position="253"/>
        <end position="314"/>
    </location>
</feature>
<dbReference type="GO" id="GO:0030154">
    <property type="term" value="P:cell differentiation"/>
    <property type="evidence" value="ECO:0007669"/>
    <property type="project" value="TreeGrafter"/>
</dbReference>
<keyword evidence="4 7" id="KW-0238">DNA-binding</keyword>
<evidence type="ECO:0000256" key="4">
    <source>
        <dbReference type="ARBA" id="ARBA00023125"/>
    </source>
</evidence>
<feature type="domain" description="Homeobox" evidence="10">
    <location>
        <begin position="198"/>
        <end position="258"/>
    </location>
</feature>
<feature type="compositionally biased region" description="Polar residues" evidence="9">
    <location>
        <begin position="64"/>
        <end position="76"/>
    </location>
</feature>
<sequence>MYHPPYYSYEFTEPYWPATSAHVSSAGAEWPPTPAGSTPTQLPSLAYNGYYATTYGDLHAESNGPPTFTELPTPNSHIGLLSAGNTPTDSFNQTSNSSPLSPQSPLASYHHRQWTAAQSGFQPYHPPLPDGSLPLPPNSCSPGAPGAGGSNSSQMEDALESESAKSDCESLSPQNAKGDWSKQAREKKPYPGVIGKTRTKDKYRVVYTDHQRLELEKEFYHSKYITIRRKAELAAALDLSERQVKIWFQNRRAKDRKQEKKRKGEGSDTSMHEGLGSPLDPGCLPQIKADEYPPHLELGHQGHPNAPPSALDHHPLSHQISAIVEHPHPNVLANSYHPILLMPRPDERQPPPDDLLKRESLY</sequence>
<comment type="similarity">
    <text evidence="2">Belongs to the Caudal homeobox family.</text>
</comment>
<dbReference type="GO" id="GO:0009948">
    <property type="term" value="P:anterior/posterior axis specification"/>
    <property type="evidence" value="ECO:0007669"/>
    <property type="project" value="TreeGrafter"/>
</dbReference>
<dbReference type="PANTHER" id="PTHR24332:SF9">
    <property type="entry name" value="HOMEOTIC PROTEIN CAUDAL"/>
    <property type="match status" value="1"/>
</dbReference>
<dbReference type="Gene3D" id="1.10.10.60">
    <property type="entry name" value="Homeodomain-like"/>
    <property type="match status" value="1"/>
</dbReference>